<sequence length="46" mass="5267">MWLFSCAAIIGALGIFMQAPSLRDNKERMTHLNTQNKMPTIKRDCN</sequence>
<evidence type="ECO:0000313" key="1">
    <source>
        <dbReference type="Proteomes" id="UP000095280"/>
    </source>
</evidence>
<dbReference type="WBParaSite" id="maker-uti_cns_0007567-snap-gene-0.6-mRNA-1">
    <property type="protein sequence ID" value="maker-uti_cns_0007567-snap-gene-0.6-mRNA-1"/>
    <property type="gene ID" value="maker-uti_cns_0007567-snap-gene-0.6"/>
</dbReference>
<protein>
    <submittedName>
        <fullName evidence="2">MFS domain-containing protein</fullName>
    </submittedName>
</protein>
<organism evidence="1 2">
    <name type="scientific">Macrostomum lignano</name>
    <dbReference type="NCBI Taxonomy" id="282301"/>
    <lineage>
        <taxon>Eukaryota</taxon>
        <taxon>Metazoa</taxon>
        <taxon>Spiralia</taxon>
        <taxon>Lophotrochozoa</taxon>
        <taxon>Platyhelminthes</taxon>
        <taxon>Rhabditophora</taxon>
        <taxon>Macrostomorpha</taxon>
        <taxon>Macrostomida</taxon>
        <taxon>Macrostomidae</taxon>
        <taxon>Macrostomum</taxon>
    </lineage>
</organism>
<evidence type="ECO:0000313" key="2">
    <source>
        <dbReference type="WBParaSite" id="maker-uti_cns_0007567-snap-gene-0.6-mRNA-1"/>
    </source>
</evidence>
<proteinExistence type="predicted"/>
<keyword evidence="1" id="KW-1185">Reference proteome</keyword>
<dbReference type="Proteomes" id="UP000095280">
    <property type="component" value="Unplaced"/>
</dbReference>
<reference evidence="2" key="1">
    <citation type="submission" date="2016-11" db="UniProtKB">
        <authorList>
            <consortium name="WormBaseParasite"/>
        </authorList>
    </citation>
    <scope>IDENTIFICATION</scope>
</reference>
<name>A0A1I8HRJ4_9PLAT</name>
<accession>A0A1I8HRJ4</accession>
<dbReference type="AlphaFoldDB" id="A0A1I8HRJ4"/>